<sequence length="1269" mass="144469">MLKGKLKLPAKTKRVFPERLGSLVAGFENKAEENGGSDPVFDSGEELEMILPNGYGSGRESQIDEEDEDFDDEKLDREPDLRVQQRPEREGPGSLSVLAAIAADDKRSDLEYELSQPEINLEKLQRIASSGLLDGGGLRATAWKLLLGYLPPSRDLWEKELIENRQKYAKLKEELLLSPSQITKRKIGDFSYCDQPADGNVDGPLKRCEISEEDHPLSLGKASVWHQYFQHTEIAEQIDRDLQRTHPDLKFFSGESSFSRKHRESMRSILLLFAKLNPVIRYVQGMNEVLAPIYYVFSTDPNEQNAVNAEADSFSCFVRLLSDSVDHFCEQLDNSAVGILSTLSRLSELLKANDEELWRHLEFTTKVKPQYYGFRWITLLLTQEFNFQTILRIWDSLLSSPFGVQDMLLKVCCSMLLCVKSRLLSGDFVANLKLLQRYPDINIEHLLQVARDLNTLREIDMVAKPVLLHGVLHATIYEVDRLMPGGCCIFFCKFLGELVGLGKGSRLYATIDLENVRVGRTRLLENSTKNPQWGESFHIYCAHMTSNVVFSIKEDKAFGAKVIGRAYMPAAELLDGKEVDRWLKIMYDNNKPLHIRSKIHVKLQFFNVNQDLNWSCGIRSPEFQGVPYTFFTQKNGCRVTLYQNAHVPKKFTPKIPLAGSMCYDQHRCWEDIFHAISNAKHLIYIAGWSVYTKITLVRDPNSQIRGGDLTLGELLKKKADEGVKVLMLVWDDRTSVKFLKRDGVMATHDEDTESYFHNTAVHCVLCPRNPDNGNSIVEDLEVSTMFTHHQKIVVVDSELPNGEGLEKRRIVSFIGGIDLCDGRYDTPSHPIFRTLDTTHKNDFHQPNFEGASIAKGGPREPWHDIHCRLEGPIAWDVLFNFEQRWRKQGGKDLLVELTELDDTFMPPSPVMFPQDHETWTVQLFRSIDGGAAFGFPDSPEDAARAGLVTGKDHVIDRSIQDAYINAIRRAKSFIYIENQYFLGSSFGWHSDYDTLKVEEVGALHLIPKELSLKIVSKIEAGERFTVYIVMPMWPEGIPESQTVQAILHWQRMTMDMMYRDIVQALKAKGIEANPKDYLAFFCLGNREKKLPGEYEPPEKPEHGSDYNRAQQARRFMIYVHAKLMIVDDEYIIIGSANINQRSMDGARDSEIAMGAYQPYHLSTGKPARGQIHGLRMSLWYEHLGLLDDTFLEPENVECFRKVNQIADQHWDLYSCDTLDGDLPGHLLSYPIAITEDGEVTELPGTEFFPDTKARILGSKSDLLPSILTT</sequence>
<evidence type="ECO:0000256" key="6">
    <source>
        <dbReference type="ARBA" id="ARBA00022737"/>
    </source>
</evidence>
<dbReference type="GO" id="GO:0004630">
    <property type="term" value="F:phospholipase D activity"/>
    <property type="evidence" value="ECO:0007669"/>
    <property type="project" value="UniProtKB-EC"/>
</dbReference>
<keyword evidence="9" id="KW-0442">Lipid degradation</keyword>
<dbReference type="FunFam" id="3.30.870.10:FF:000027">
    <property type="entry name" value="Phospholipase D"/>
    <property type="match status" value="1"/>
</dbReference>
<evidence type="ECO:0000256" key="14">
    <source>
        <dbReference type="SAM" id="MobiDB-lite"/>
    </source>
</evidence>
<keyword evidence="6" id="KW-0677">Repeat</keyword>
<evidence type="ECO:0000256" key="9">
    <source>
        <dbReference type="ARBA" id="ARBA00022963"/>
    </source>
</evidence>
<dbReference type="SUPFAM" id="SSF56024">
    <property type="entry name" value="Phospholipase D/nuclease"/>
    <property type="match status" value="2"/>
</dbReference>
<dbReference type="SMART" id="SM00164">
    <property type="entry name" value="TBC"/>
    <property type="match status" value="1"/>
</dbReference>
<evidence type="ECO:0000259" key="15">
    <source>
        <dbReference type="PROSITE" id="PS50004"/>
    </source>
</evidence>
<dbReference type="EC" id="3.1.4.4" evidence="4"/>
<dbReference type="InterPro" id="IPR035969">
    <property type="entry name" value="Rab-GAP_TBC_sf"/>
</dbReference>
<dbReference type="PANTHER" id="PTHR18896:SF193">
    <property type="entry name" value="PHOSPHOLIPASE D"/>
    <property type="match status" value="1"/>
</dbReference>
<dbReference type="GO" id="GO:0046872">
    <property type="term" value="F:metal ion binding"/>
    <property type="evidence" value="ECO:0007669"/>
    <property type="project" value="UniProtKB-KW"/>
</dbReference>
<dbReference type="InterPro" id="IPR024632">
    <property type="entry name" value="PLipase_D_C"/>
</dbReference>
<dbReference type="InterPro" id="IPR015679">
    <property type="entry name" value="PLipase_D_fam"/>
</dbReference>
<dbReference type="GO" id="GO:0009395">
    <property type="term" value="P:phospholipid catabolic process"/>
    <property type="evidence" value="ECO:0007669"/>
    <property type="project" value="TreeGrafter"/>
</dbReference>
<evidence type="ECO:0000256" key="1">
    <source>
        <dbReference type="ARBA" id="ARBA00000798"/>
    </source>
</evidence>
<comment type="similarity">
    <text evidence="3">Belongs to the phospholipase D family. C2-PLD subfamily.</text>
</comment>
<feature type="domain" description="C2" evidence="15">
    <location>
        <begin position="452"/>
        <end position="583"/>
    </location>
</feature>
<dbReference type="SUPFAM" id="SSF49562">
    <property type="entry name" value="C2 domain (Calcium/lipid-binding domain, CaLB)"/>
    <property type="match status" value="1"/>
</dbReference>
<dbReference type="FunFam" id="3.30.870.10:FF:000025">
    <property type="entry name" value="Phospholipase D delta"/>
    <property type="match status" value="1"/>
</dbReference>
<comment type="cofactor">
    <cofactor evidence="2">
        <name>Ca(2+)</name>
        <dbReference type="ChEBI" id="CHEBI:29108"/>
    </cofactor>
</comment>
<evidence type="ECO:0000256" key="7">
    <source>
        <dbReference type="ARBA" id="ARBA00022801"/>
    </source>
</evidence>
<dbReference type="EMBL" id="RDQH01000328">
    <property type="protein sequence ID" value="RXI05740.1"/>
    <property type="molecule type" value="Genomic_DNA"/>
</dbReference>
<dbReference type="CDD" id="cd04015">
    <property type="entry name" value="C2_plant_PLD"/>
    <property type="match status" value="1"/>
</dbReference>
<dbReference type="Gene3D" id="1.10.8.270">
    <property type="entry name" value="putative rabgap domain of human tbc1 domain family member 14 like domains"/>
    <property type="match status" value="1"/>
</dbReference>
<keyword evidence="7" id="KW-0378">Hydrolase</keyword>
<gene>
    <name evidence="18" type="ORF">DVH24_017782</name>
</gene>
<dbReference type="Pfam" id="PF00566">
    <property type="entry name" value="RabGAP-TBC"/>
    <property type="match status" value="1"/>
</dbReference>
<dbReference type="Pfam" id="PF00168">
    <property type="entry name" value="C2"/>
    <property type="match status" value="1"/>
</dbReference>
<evidence type="ECO:0000313" key="19">
    <source>
        <dbReference type="Proteomes" id="UP000290289"/>
    </source>
</evidence>
<feature type="region of interest" description="Disordered" evidence="14">
    <location>
        <begin position="49"/>
        <end position="93"/>
    </location>
</feature>
<feature type="domain" description="PLD phosphodiesterase" evidence="16">
    <location>
        <begin position="784"/>
        <end position="823"/>
    </location>
</feature>
<evidence type="ECO:0000256" key="10">
    <source>
        <dbReference type="ARBA" id="ARBA00023098"/>
    </source>
</evidence>
<comment type="caution">
    <text evidence="18">The sequence shown here is derived from an EMBL/GenBank/DDBJ whole genome shotgun (WGS) entry which is preliminary data.</text>
</comment>
<evidence type="ECO:0000256" key="12">
    <source>
        <dbReference type="ARBA" id="ARBA00042228"/>
    </source>
</evidence>
<evidence type="ECO:0000256" key="5">
    <source>
        <dbReference type="ARBA" id="ARBA00022723"/>
    </source>
</evidence>
<dbReference type="SUPFAM" id="SSF47923">
    <property type="entry name" value="Ypt/Rab-GAP domain of gyp1p"/>
    <property type="match status" value="2"/>
</dbReference>
<evidence type="ECO:0000259" key="16">
    <source>
        <dbReference type="PROSITE" id="PS50035"/>
    </source>
</evidence>
<feature type="domain" description="Rab-GAP TBC" evidence="17">
    <location>
        <begin position="133"/>
        <end position="401"/>
    </location>
</feature>
<dbReference type="SMART" id="SM00155">
    <property type="entry name" value="PLDc"/>
    <property type="match status" value="2"/>
</dbReference>
<evidence type="ECO:0000313" key="18">
    <source>
        <dbReference type="EMBL" id="RXI05740.1"/>
    </source>
</evidence>
<feature type="compositionally biased region" description="Acidic residues" evidence="14">
    <location>
        <begin position="63"/>
        <end position="73"/>
    </location>
</feature>
<reference evidence="18 19" key="1">
    <citation type="submission" date="2018-10" db="EMBL/GenBank/DDBJ databases">
        <title>A high-quality apple genome assembly.</title>
        <authorList>
            <person name="Hu J."/>
        </authorList>
    </citation>
    <scope>NUCLEOTIDE SEQUENCE [LARGE SCALE GENOMIC DNA]</scope>
    <source>
        <strain evidence="19">cv. HFTH1</strain>
        <tissue evidence="18">Young leaf</tissue>
    </source>
</reference>
<evidence type="ECO:0000256" key="3">
    <source>
        <dbReference type="ARBA" id="ARBA00010683"/>
    </source>
</evidence>
<organism evidence="18 19">
    <name type="scientific">Malus domestica</name>
    <name type="common">Apple</name>
    <name type="synonym">Pyrus malus</name>
    <dbReference type="NCBI Taxonomy" id="3750"/>
    <lineage>
        <taxon>Eukaryota</taxon>
        <taxon>Viridiplantae</taxon>
        <taxon>Streptophyta</taxon>
        <taxon>Embryophyta</taxon>
        <taxon>Tracheophyta</taxon>
        <taxon>Spermatophyta</taxon>
        <taxon>Magnoliopsida</taxon>
        <taxon>eudicotyledons</taxon>
        <taxon>Gunneridae</taxon>
        <taxon>Pentapetalae</taxon>
        <taxon>rosids</taxon>
        <taxon>fabids</taxon>
        <taxon>Rosales</taxon>
        <taxon>Rosaceae</taxon>
        <taxon>Amygdaloideae</taxon>
        <taxon>Maleae</taxon>
        <taxon>Malus</taxon>
    </lineage>
</organism>
<protein>
    <recommendedName>
        <fullName evidence="11">Phospholipase D alpha 1</fullName>
        <ecNumber evidence="4">3.1.4.4</ecNumber>
    </recommendedName>
    <alternativeName>
        <fullName evidence="12">Choline phosphatase 1</fullName>
    </alternativeName>
    <alternativeName>
        <fullName evidence="13">Phosphatidylcholine-hydrolyzing phospholipase D 1</fullName>
    </alternativeName>
</protein>
<evidence type="ECO:0000256" key="11">
    <source>
        <dbReference type="ARBA" id="ARBA00041119"/>
    </source>
</evidence>
<proteinExistence type="inferred from homology"/>
<dbReference type="Gene3D" id="1.10.472.80">
    <property type="entry name" value="Ypt/Rab-GAP domain of gyp1p, domain 3"/>
    <property type="match status" value="1"/>
</dbReference>
<dbReference type="InterPro" id="IPR000195">
    <property type="entry name" value="Rab-GAP-TBC_dom"/>
</dbReference>
<dbReference type="FunFam" id="1.10.472.80:FF:000009">
    <property type="entry name" value="TBC1 domain family member 13"/>
    <property type="match status" value="1"/>
</dbReference>
<feature type="domain" description="PLD phosphodiesterase" evidence="16">
    <location>
        <begin position="1115"/>
        <end position="1142"/>
    </location>
</feature>
<name>A0A498KBN0_MALDO</name>
<dbReference type="Gene3D" id="2.60.40.150">
    <property type="entry name" value="C2 domain"/>
    <property type="match status" value="1"/>
</dbReference>
<dbReference type="PROSITE" id="PS50004">
    <property type="entry name" value="C2"/>
    <property type="match status" value="1"/>
</dbReference>
<evidence type="ECO:0000256" key="8">
    <source>
        <dbReference type="ARBA" id="ARBA00022837"/>
    </source>
</evidence>
<dbReference type="FunFam" id="1.10.8.270:FF:000024">
    <property type="entry name" value="TBC1 domain family member 13"/>
    <property type="match status" value="1"/>
</dbReference>
<dbReference type="Pfam" id="PF00614">
    <property type="entry name" value="PLDc"/>
    <property type="match status" value="2"/>
</dbReference>
<keyword evidence="5" id="KW-0479">Metal-binding</keyword>
<dbReference type="PROSITE" id="PS50035">
    <property type="entry name" value="PLD"/>
    <property type="match status" value="2"/>
</dbReference>
<feature type="compositionally biased region" description="Basic and acidic residues" evidence="14">
    <location>
        <begin position="74"/>
        <end position="91"/>
    </location>
</feature>
<dbReference type="PANTHER" id="PTHR18896">
    <property type="entry name" value="PHOSPHOLIPASE D"/>
    <property type="match status" value="1"/>
</dbReference>
<evidence type="ECO:0000256" key="13">
    <source>
        <dbReference type="ARBA" id="ARBA00042781"/>
    </source>
</evidence>
<dbReference type="PROSITE" id="PS50086">
    <property type="entry name" value="TBC_RABGAP"/>
    <property type="match status" value="1"/>
</dbReference>
<dbReference type="GO" id="GO:0005886">
    <property type="term" value="C:plasma membrane"/>
    <property type="evidence" value="ECO:0007669"/>
    <property type="project" value="TreeGrafter"/>
</dbReference>
<evidence type="ECO:0000259" key="17">
    <source>
        <dbReference type="PROSITE" id="PS50086"/>
    </source>
</evidence>
<dbReference type="AlphaFoldDB" id="A0A498KBN0"/>
<keyword evidence="19" id="KW-1185">Reference proteome</keyword>
<accession>A0A498KBN0</accession>
<comment type="catalytic activity">
    <reaction evidence="1">
        <text>a 1,2-diacyl-sn-glycero-3-phosphocholine + H2O = a 1,2-diacyl-sn-glycero-3-phosphate + choline + H(+)</text>
        <dbReference type="Rhea" id="RHEA:14445"/>
        <dbReference type="ChEBI" id="CHEBI:15354"/>
        <dbReference type="ChEBI" id="CHEBI:15377"/>
        <dbReference type="ChEBI" id="CHEBI:15378"/>
        <dbReference type="ChEBI" id="CHEBI:57643"/>
        <dbReference type="ChEBI" id="CHEBI:58608"/>
        <dbReference type="EC" id="3.1.4.4"/>
    </reaction>
</comment>
<evidence type="ECO:0000256" key="4">
    <source>
        <dbReference type="ARBA" id="ARBA00012027"/>
    </source>
</evidence>
<dbReference type="SMART" id="SM00239">
    <property type="entry name" value="C2"/>
    <property type="match status" value="1"/>
</dbReference>
<dbReference type="Pfam" id="PF12357">
    <property type="entry name" value="PLD_C"/>
    <property type="match status" value="1"/>
</dbReference>
<dbReference type="Proteomes" id="UP000290289">
    <property type="component" value="Chromosome 2"/>
</dbReference>
<dbReference type="InterPro" id="IPR035892">
    <property type="entry name" value="C2_domain_sf"/>
</dbReference>
<dbReference type="InterPro" id="IPR001736">
    <property type="entry name" value="PLipase_D/transphosphatidylase"/>
</dbReference>
<dbReference type="InterPro" id="IPR000008">
    <property type="entry name" value="C2_dom"/>
</dbReference>
<dbReference type="STRING" id="3750.A0A498KBN0"/>
<evidence type="ECO:0000256" key="2">
    <source>
        <dbReference type="ARBA" id="ARBA00001913"/>
    </source>
</evidence>
<dbReference type="Gene3D" id="3.30.870.10">
    <property type="entry name" value="Endonuclease Chain A"/>
    <property type="match status" value="2"/>
</dbReference>
<keyword evidence="10" id="KW-0443">Lipid metabolism</keyword>
<keyword evidence="8" id="KW-0106">Calcium</keyword>